<accession>A0AAE0ZSC0</accession>
<dbReference type="EMBL" id="JAWDGP010003399">
    <property type="protein sequence ID" value="KAK3774649.1"/>
    <property type="molecule type" value="Genomic_DNA"/>
</dbReference>
<keyword evidence="2" id="KW-1185">Reference proteome</keyword>
<dbReference type="Gene3D" id="3.30.110.10">
    <property type="entry name" value="Translation initiation factor 3 (IF-3), C-terminal domain"/>
    <property type="match status" value="1"/>
</dbReference>
<evidence type="ECO:0000313" key="1">
    <source>
        <dbReference type="EMBL" id="KAK3774649.1"/>
    </source>
</evidence>
<proteinExistence type="predicted"/>
<dbReference type="Proteomes" id="UP001283361">
    <property type="component" value="Unassembled WGS sequence"/>
</dbReference>
<sequence>MGKNGKPNCKVFENALEREQPSVLSRWLSSKADHVQSFDSKDKCSIFDQNGMLVKETTFGQAKLFASSQNFRLVYMSKNPDGLLCFSLQQLPVKTEKGKAIEENTSELSRGKKKDTKAVAKEYKIKASIADRDLDIKLSQMHSHLSKGKQVIIFIKENKSQSSVLLKEGSELVKKIKDELDNLCKLNQDYSNATTTRLTLTPKETLVSPSISSKEKNVVKQ</sequence>
<dbReference type="AlphaFoldDB" id="A0AAE0ZSC0"/>
<organism evidence="1 2">
    <name type="scientific">Elysia crispata</name>
    <name type="common">lettuce slug</name>
    <dbReference type="NCBI Taxonomy" id="231223"/>
    <lineage>
        <taxon>Eukaryota</taxon>
        <taxon>Metazoa</taxon>
        <taxon>Spiralia</taxon>
        <taxon>Lophotrochozoa</taxon>
        <taxon>Mollusca</taxon>
        <taxon>Gastropoda</taxon>
        <taxon>Heterobranchia</taxon>
        <taxon>Euthyneura</taxon>
        <taxon>Panpulmonata</taxon>
        <taxon>Sacoglossa</taxon>
        <taxon>Placobranchoidea</taxon>
        <taxon>Plakobranchidae</taxon>
        <taxon>Elysia</taxon>
    </lineage>
</organism>
<reference evidence="1" key="1">
    <citation type="journal article" date="2023" name="G3 (Bethesda)">
        <title>A reference genome for the long-term kleptoplast-retaining sea slug Elysia crispata morphotype clarki.</title>
        <authorList>
            <person name="Eastman K.E."/>
            <person name="Pendleton A.L."/>
            <person name="Shaikh M.A."/>
            <person name="Suttiyut T."/>
            <person name="Ogas R."/>
            <person name="Tomko P."/>
            <person name="Gavelis G."/>
            <person name="Widhalm J.R."/>
            <person name="Wisecaver J.H."/>
        </authorList>
    </citation>
    <scope>NUCLEOTIDE SEQUENCE</scope>
    <source>
        <strain evidence="1">ECLA1</strain>
    </source>
</reference>
<dbReference type="InterPro" id="IPR036788">
    <property type="entry name" value="T_IF-3_C_sf"/>
</dbReference>
<protein>
    <submittedName>
        <fullName evidence="1">Uncharacterized protein</fullName>
    </submittedName>
</protein>
<gene>
    <name evidence="1" type="ORF">RRG08_035077</name>
</gene>
<comment type="caution">
    <text evidence="1">The sequence shown here is derived from an EMBL/GenBank/DDBJ whole genome shotgun (WGS) entry which is preliminary data.</text>
</comment>
<dbReference type="GO" id="GO:0006413">
    <property type="term" value="P:translational initiation"/>
    <property type="evidence" value="ECO:0007669"/>
    <property type="project" value="InterPro"/>
</dbReference>
<evidence type="ECO:0000313" key="2">
    <source>
        <dbReference type="Proteomes" id="UP001283361"/>
    </source>
</evidence>
<name>A0AAE0ZSC0_9GAST</name>
<dbReference type="SUPFAM" id="SSF55200">
    <property type="entry name" value="Translation initiation factor IF3, C-terminal domain"/>
    <property type="match status" value="1"/>
</dbReference>